<proteinExistence type="predicted"/>
<keyword evidence="1" id="KW-1133">Transmembrane helix</keyword>
<accession>A0A0H3K0L8</accession>
<dbReference type="HOGENOM" id="CLU_200816_0_0_9"/>
<dbReference type="AlphaFoldDB" id="A0A0H3K0L8"/>
<reference evidence="2 3" key="1">
    <citation type="journal article" date="2001" name="Lancet">
        <title>Whole genome sequencing of meticillin-resistant Staphylococcus aureus.</title>
        <authorList>
            <person name="Kuroda M."/>
            <person name="Ohta T."/>
            <person name="Uchiyama I."/>
            <person name="Baba T."/>
            <person name="Yuzawa H."/>
            <person name="Kobayashi I."/>
            <person name="Cui L."/>
            <person name="Oguchi A."/>
            <person name="Aoki K."/>
            <person name="Nagai Y."/>
            <person name="Lian J."/>
            <person name="Ito T."/>
            <person name="Kanamori M."/>
            <person name="Matsumaru H."/>
            <person name="Maruyama A."/>
            <person name="Murakami H."/>
            <person name="Hosoyama A."/>
            <person name="Mizutani-Ui Y."/>
            <person name="Takahashi N.K."/>
            <person name="Sawano T."/>
            <person name="Inoue R."/>
            <person name="Kaito C."/>
            <person name="Sekimizu K."/>
            <person name="Hirakawa H."/>
            <person name="Kuhara S."/>
            <person name="Goto S."/>
            <person name="Yabuzaki J."/>
            <person name="Kanehisa M."/>
            <person name="Yamashita A."/>
            <person name="Oshima K."/>
            <person name="Furuya K."/>
            <person name="Yoshino C."/>
            <person name="Shiba T."/>
            <person name="Hattori M."/>
            <person name="Ogasawara N."/>
            <person name="Hayashi H."/>
            <person name="Hiramatsu K."/>
        </authorList>
    </citation>
    <scope>NUCLEOTIDE SEQUENCE [LARGE SCALE GENOMIC DNA]</scope>
    <source>
        <strain evidence="3">Mu50 / ATCC 700699</strain>
    </source>
</reference>
<feature type="transmembrane region" description="Helical" evidence="1">
    <location>
        <begin position="7"/>
        <end position="25"/>
    </location>
</feature>
<evidence type="ECO:0000313" key="2">
    <source>
        <dbReference type="EMBL" id="BAB58361.1"/>
    </source>
</evidence>
<dbReference type="KEGG" id="sav:SAV2199"/>
<evidence type="ECO:0000256" key="1">
    <source>
        <dbReference type="SAM" id="Phobius"/>
    </source>
</evidence>
<keyword evidence="1" id="KW-0812">Transmembrane</keyword>
<sequence>MKYKHFAIITLITGIVMLTAMYFVPFGYHKIPIFAGMAIIFTVYFSNKKSIDETNIFSKKNRNKNKQ</sequence>
<dbReference type="Proteomes" id="UP000002481">
    <property type="component" value="Chromosome"/>
</dbReference>
<dbReference type="RefSeq" id="WP_000875476.1">
    <property type="nucleotide sequence ID" value="NC_002758.2"/>
</dbReference>
<evidence type="ECO:0000313" key="3">
    <source>
        <dbReference type="Proteomes" id="UP000002481"/>
    </source>
</evidence>
<name>A0A0H3K0L8_STAAM</name>
<feature type="transmembrane region" description="Helical" evidence="1">
    <location>
        <begin position="31"/>
        <end position="47"/>
    </location>
</feature>
<dbReference type="EMBL" id="BA000017">
    <property type="protein sequence ID" value="BAB58361.1"/>
    <property type="molecule type" value="Genomic_DNA"/>
</dbReference>
<organism evidence="2 3">
    <name type="scientific">Staphylococcus aureus (strain Mu50 / ATCC 700699)</name>
    <dbReference type="NCBI Taxonomy" id="158878"/>
    <lineage>
        <taxon>Bacteria</taxon>
        <taxon>Bacillati</taxon>
        <taxon>Bacillota</taxon>
        <taxon>Bacilli</taxon>
        <taxon>Bacillales</taxon>
        <taxon>Staphylococcaceae</taxon>
        <taxon>Staphylococcus</taxon>
    </lineage>
</organism>
<keyword evidence="1" id="KW-0472">Membrane</keyword>
<gene>
    <name evidence="2" type="ordered locus">SAV2199</name>
</gene>
<protein>
    <submittedName>
        <fullName evidence="2">Uncharacterized protein</fullName>
    </submittedName>
</protein>